<reference evidence="1" key="1">
    <citation type="journal article" date="2015" name="Nature">
        <title>Complex archaea that bridge the gap between prokaryotes and eukaryotes.</title>
        <authorList>
            <person name="Spang A."/>
            <person name="Saw J.H."/>
            <person name="Jorgensen S.L."/>
            <person name="Zaremba-Niedzwiedzka K."/>
            <person name="Martijn J."/>
            <person name="Lind A.E."/>
            <person name="van Eijk R."/>
            <person name="Schleper C."/>
            <person name="Guy L."/>
            <person name="Ettema T.J."/>
        </authorList>
    </citation>
    <scope>NUCLEOTIDE SEQUENCE</scope>
</reference>
<dbReference type="EMBL" id="LAZR01019638">
    <property type="protein sequence ID" value="KKL91803.1"/>
    <property type="molecule type" value="Genomic_DNA"/>
</dbReference>
<sequence length="78" mass="9303">MEIRELTLSEQENLANLEGDQERARDAERCANTLRREYIDELEKKYFSDLPPISRADFRQISFDEKRRYIISTVVSAY</sequence>
<protein>
    <submittedName>
        <fullName evidence="1">Uncharacterized protein</fullName>
    </submittedName>
</protein>
<dbReference type="AlphaFoldDB" id="A0A0F9FZR3"/>
<accession>A0A0F9FZR3</accession>
<comment type="caution">
    <text evidence="1">The sequence shown here is derived from an EMBL/GenBank/DDBJ whole genome shotgun (WGS) entry which is preliminary data.</text>
</comment>
<evidence type="ECO:0000313" key="1">
    <source>
        <dbReference type="EMBL" id="KKL91803.1"/>
    </source>
</evidence>
<proteinExistence type="predicted"/>
<gene>
    <name evidence="1" type="ORF">LCGC14_1891040</name>
</gene>
<organism evidence="1">
    <name type="scientific">marine sediment metagenome</name>
    <dbReference type="NCBI Taxonomy" id="412755"/>
    <lineage>
        <taxon>unclassified sequences</taxon>
        <taxon>metagenomes</taxon>
        <taxon>ecological metagenomes</taxon>
    </lineage>
</organism>
<name>A0A0F9FZR3_9ZZZZ</name>